<evidence type="ECO:0000313" key="14">
    <source>
        <dbReference type="EMBL" id="SHM66359.1"/>
    </source>
</evidence>
<evidence type="ECO:0000256" key="4">
    <source>
        <dbReference type="ARBA" id="ARBA00022723"/>
    </source>
</evidence>
<dbReference type="EC" id="3.5.1.25" evidence="2"/>
<feature type="binding site" evidence="11">
    <location>
        <begin position="214"/>
        <end position="215"/>
    </location>
    <ligand>
        <name>substrate</name>
    </ligand>
</feature>
<feature type="binding site" evidence="12">
    <location>
        <position position="211"/>
    </location>
    <ligand>
        <name>Zn(2+)</name>
        <dbReference type="ChEBI" id="CHEBI:29105"/>
    </ligand>
</feature>
<dbReference type="OrthoDB" id="9776488at2"/>
<gene>
    <name evidence="14" type="ORF">SAMN02746066_02808</name>
</gene>
<feature type="binding site" evidence="11">
    <location>
        <begin position="302"/>
        <end position="304"/>
    </location>
    <ligand>
        <name>substrate</name>
    </ligand>
</feature>
<evidence type="ECO:0000256" key="10">
    <source>
        <dbReference type="PIRSR" id="PIRSR038994-1"/>
    </source>
</evidence>
<evidence type="ECO:0000256" key="9">
    <source>
        <dbReference type="PIRNR" id="PIRNR038994"/>
    </source>
</evidence>
<comment type="catalytic activity">
    <reaction evidence="7">
        <text>N-acetyl-D-glucosamine 6-phosphate + H2O = D-glucosamine 6-phosphate + acetate</text>
        <dbReference type="Rhea" id="RHEA:22936"/>
        <dbReference type="ChEBI" id="CHEBI:15377"/>
        <dbReference type="ChEBI" id="CHEBI:30089"/>
        <dbReference type="ChEBI" id="CHEBI:57513"/>
        <dbReference type="ChEBI" id="CHEBI:58725"/>
        <dbReference type="EC" id="3.5.1.25"/>
    </reaction>
</comment>
<evidence type="ECO:0000256" key="12">
    <source>
        <dbReference type="PIRSR" id="PIRSR038994-3"/>
    </source>
</evidence>
<dbReference type="GO" id="GO:0046872">
    <property type="term" value="F:metal ion binding"/>
    <property type="evidence" value="ECO:0007669"/>
    <property type="project" value="UniProtKB-KW"/>
</dbReference>
<dbReference type="RefSeq" id="WP_073288761.1">
    <property type="nucleotide sequence ID" value="NZ_FRCP01000014.1"/>
</dbReference>
<dbReference type="Pfam" id="PF01979">
    <property type="entry name" value="Amidohydro_1"/>
    <property type="match status" value="1"/>
</dbReference>
<dbReference type="SUPFAM" id="SSF51556">
    <property type="entry name" value="Metallo-dependent hydrolases"/>
    <property type="match status" value="1"/>
</dbReference>
<dbReference type="PIRSF" id="PIRSF038994">
    <property type="entry name" value="NagA"/>
    <property type="match status" value="1"/>
</dbReference>
<dbReference type="FunFam" id="3.20.20.140:FF:000004">
    <property type="entry name" value="N-acetylglucosamine-6-phosphate deacetylase"/>
    <property type="match status" value="1"/>
</dbReference>
<dbReference type="Proteomes" id="UP000184038">
    <property type="component" value="Unassembled WGS sequence"/>
</dbReference>
<feature type="binding site" evidence="12">
    <location>
        <position position="125"/>
    </location>
    <ligand>
        <name>Zn(2+)</name>
        <dbReference type="ChEBI" id="CHEBI:29105"/>
    </ligand>
</feature>
<feature type="binding site" evidence="11">
    <location>
        <position position="222"/>
    </location>
    <ligand>
        <name>substrate</name>
    </ligand>
</feature>
<keyword evidence="15" id="KW-1185">Reference proteome</keyword>
<dbReference type="InterPro" id="IPR003764">
    <property type="entry name" value="GlcNAc_6-P_deAcase"/>
</dbReference>
<dbReference type="AlphaFoldDB" id="A0A1M7KLU2"/>
<dbReference type="InterPro" id="IPR032466">
    <property type="entry name" value="Metal_Hydrolase"/>
</dbReference>
<dbReference type="Gene3D" id="2.30.40.10">
    <property type="entry name" value="Urease, subunit C, domain 1"/>
    <property type="match status" value="1"/>
</dbReference>
<dbReference type="PANTHER" id="PTHR11113">
    <property type="entry name" value="N-ACETYLGLUCOSAMINE-6-PHOSPHATE DEACETYLASE"/>
    <property type="match status" value="1"/>
</dbReference>
<keyword evidence="6 9" id="KW-0119">Carbohydrate metabolism</keyword>
<name>A0A1M7KLU2_9FIRM</name>
<dbReference type="EMBL" id="FRCP01000014">
    <property type="protein sequence ID" value="SHM66359.1"/>
    <property type="molecule type" value="Genomic_DNA"/>
</dbReference>
<evidence type="ECO:0000256" key="6">
    <source>
        <dbReference type="ARBA" id="ARBA00023277"/>
    </source>
</evidence>
<comment type="cofactor">
    <cofactor evidence="12">
        <name>a divalent metal cation</name>
        <dbReference type="ChEBI" id="CHEBI:60240"/>
    </cofactor>
    <text evidence="12">Binds 1 divalent metal cation per subunit.</text>
</comment>
<dbReference type="GO" id="GO:0006046">
    <property type="term" value="P:N-acetylglucosamine catabolic process"/>
    <property type="evidence" value="ECO:0007669"/>
    <property type="project" value="TreeGrafter"/>
</dbReference>
<feature type="binding site" evidence="11">
    <location>
        <position position="136"/>
    </location>
    <ligand>
        <name>substrate</name>
    </ligand>
</feature>
<evidence type="ECO:0000256" key="3">
    <source>
        <dbReference type="ARBA" id="ARBA00018029"/>
    </source>
</evidence>
<comment type="pathway">
    <text evidence="8">Amino-sugar metabolism; N-acetylneuraminate degradation; D-fructose 6-phosphate from N-acetylneuraminate: step 4/5.</text>
</comment>
<dbReference type="InterPro" id="IPR011059">
    <property type="entry name" value="Metal-dep_hydrolase_composite"/>
</dbReference>
<proteinExistence type="inferred from homology"/>
<evidence type="ECO:0000256" key="2">
    <source>
        <dbReference type="ARBA" id="ARBA00011899"/>
    </source>
</evidence>
<keyword evidence="4 12" id="KW-0479">Metal-binding</keyword>
<dbReference type="CDD" id="cd00854">
    <property type="entry name" value="NagA"/>
    <property type="match status" value="1"/>
</dbReference>
<evidence type="ECO:0000256" key="1">
    <source>
        <dbReference type="ARBA" id="ARBA00010716"/>
    </source>
</evidence>
<dbReference type="GO" id="GO:0008448">
    <property type="term" value="F:N-acetylglucosamine-6-phosphate deacetylase activity"/>
    <property type="evidence" value="ECO:0007669"/>
    <property type="project" value="UniProtKB-EC"/>
</dbReference>
<dbReference type="InterPro" id="IPR006680">
    <property type="entry name" value="Amidohydro-rel"/>
</dbReference>
<evidence type="ECO:0000313" key="15">
    <source>
        <dbReference type="Proteomes" id="UP000184038"/>
    </source>
</evidence>
<dbReference type="PANTHER" id="PTHR11113:SF14">
    <property type="entry name" value="N-ACETYLGLUCOSAMINE-6-PHOSPHATE DEACETYLASE"/>
    <property type="match status" value="1"/>
</dbReference>
<feature type="active site" description="Proton donor/acceptor" evidence="10">
    <location>
        <position position="269"/>
    </location>
</feature>
<feature type="binding site" evidence="11">
    <location>
        <position position="246"/>
    </location>
    <ligand>
        <name>substrate</name>
    </ligand>
</feature>
<sequence length="376" mass="41198">MKFKNGKVFTPEGTFEQKDLYVVGSKIASEQEFDEKEADQVVDVTDCYVIPGLIDIHFHGCKKVDFCDGTKEVFETIAEYQASQGVTAICPATMTFSREKLESIFQTVREYPNEKGAILCGVNMEGPYISYKKKGAQNGQYIRVASVEEFNKLQELSGNMIKLVDIAPEIDGAMEFIQEAKKSTNISIAHTTAGYDIAMKAFEQGASHVTHLYNAMTGFTHREPGVVGAAAEYEGCYVELICDGVHIHPSAVKSTFKLFGKERIVLISDSMEATGMPDGEYELGGQKVIVRGNRAELEDGTLAGSVTNLLKCMQTAVKDMGIPLEDAVLCATQNAAKSIGVFDTMGSLEPDKLANVLILDKDLNIKAVYIKGERYL</sequence>
<evidence type="ECO:0000259" key="13">
    <source>
        <dbReference type="Pfam" id="PF01979"/>
    </source>
</evidence>
<keyword evidence="5 9" id="KW-0378">Hydrolase</keyword>
<reference evidence="14 15" key="1">
    <citation type="submission" date="2016-11" db="EMBL/GenBank/DDBJ databases">
        <authorList>
            <person name="Jaros S."/>
            <person name="Januszkiewicz K."/>
            <person name="Wedrychowicz H."/>
        </authorList>
    </citation>
    <scope>NUCLEOTIDE SEQUENCE [LARGE SCALE GENOMIC DNA]</scope>
    <source>
        <strain evidence="14 15">DSM 15930</strain>
    </source>
</reference>
<dbReference type="Gene3D" id="3.20.20.140">
    <property type="entry name" value="Metal-dependent hydrolases"/>
    <property type="match status" value="1"/>
</dbReference>
<dbReference type="STRING" id="1120996.SAMN02746066_02808"/>
<feature type="binding site" evidence="12">
    <location>
        <position position="190"/>
    </location>
    <ligand>
        <name>Zn(2+)</name>
        <dbReference type="ChEBI" id="CHEBI:29105"/>
    </ligand>
</feature>
<dbReference type="NCBIfam" id="TIGR00221">
    <property type="entry name" value="nagA"/>
    <property type="match status" value="1"/>
</dbReference>
<evidence type="ECO:0000256" key="7">
    <source>
        <dbReference type="ARBA" id="ARBA00047647"/>
    </source>
</evidence>
<evidence type="ECO:0000256" key="11">
    <source>
        <dbReference type="PIRSR" id="PIRSR038994-2"/>
    </source>
</evidence>
<evidence type="ECO:0000256" key="5">
    <source>
        <dbReference type="ARBA" id="ARBA00022801"/>
    </source>
</evidence>
<feature type="domain" description="Amidohydrolase-related" evidence="13">
    <location>
        <begin position="48"/>
        <end position="373"/>
    </location>
</feature>
<organism evidence="14 15">
    <name type="scientific">Anaerosporobacter mobilis DSM 15930</name>
    <dbReference type="NCBI Taxonomy" id="1120996"/>
    <lineage>
        <taxon>Bacteria</taxon>
        <taxon>Bacillati</taxon>
        <taxon>Bacillota</taxon>
        <taxon>Clostridia</taxon>
        <taxon>Lachnospirales</taxon>
        <taxon>Lachnospiraceae</taxon>
        <taxon>Anaerosporobacter</taxon>
    </lineage>
</organism>
<dbReference type="SUPFAM" id="SSF51338">
    <property type="entry name" value="Composite domain of metallo-dependent hydrolases"/>
    <property type="match status" value="1"/>
</dbReference>
<protein>
    <recommendedName>
        <fullName evidence="3">N-acetylglucosamine-6-phosphate deacetylase</fullName>
        <ecNumber evidence="2">3.5.1.25</ecNumber>
    </recommendedName>
</protein>
<accession>A0A1M7KLU2</accession>
<evidence type="ECO:0000256" key="8">
    <source>
        <dbReference type="ARBA" id="ARBA00060590"/>
    </source>
</evidence>
<comment type="similarity">
    <text evidence="1 9">Belongs to the metallo-dependent hydrolases superfamily. NagA family.</text>
</comment>